<evidence type="ECO:0000313" key="3">
    <source>
        <dbReference type="Proteomes" id="UP000230233"/>
    </source>
</evidence>
<feature type="domain" description="F-box" evidence="1">
    <location>
        <begin position="9"/>
        <end position="57"/>
    </location>
</feature>
<dbReference type="InterPro" id="IPR001810">
    <property type="entry name" value="F-box_dom"/>
</dbReference>
<dbReference type="Pfam" id="PF00646">
    <property type="entry name" value="F-box"/>
    <property type="match status" value="1"/>
</dbReference>
<proteinExistence type="predicted"/>
<evidence type="ECO:0000259" key="1">
    <source>
        <dbReference type="PROSITE" id="PS50181"/>
    </source>
</evidence>
<sequence length="331" mass="38373">MEEPPEKQKFGLLKCPFALREEVIRNMEFMDAFHFSTLSKRSKQLVRNARYQTFRITFCFEEKSSKDNIEMEIKKGERLKISLSDLNVPPKRGSSSLDGLKLANLINEPSDDYRKKLSAHLLFIFHFKEISVQIGRNIKHVEDLFLWSITKQFDTVGLMAQKKLHITPDYLQFVLNATNAKEYFLDFRMNDLNFKYQLKDCESLDVSGSIQCLDTDGILQRNPKMKELHLEELPGEQINDLLKQWINGEVNDLEVLAFFNWDGYSNEVILDGIVTMKTKLTEEQARRMFGLWDASSRAVDIQRKIDGQLAAVHINQSGCFVSMCNKLLAEL</sequence>
<protein>
    <recommendedName>
        <fullName evidence="1">F-box domain-containing protein</fullName>
    </recommendedName>
</protein>
<organism evidence="2 3">
    <name type="scientific">Caenorhabditis nigoni</name>
    <dbReference type="NCBI Taxonomy" id="1611254"/>
    <lineage>
        <taxon>Eukaryota</taxon>
        <taxon>Metazoa</taxon>
        <taxon>Ecdysozoa</taxon>
        <taxon>Nematoda</taxon>
        <taxon>Chromadorea</taxon>
        <taxon>Rhabditida</taxon>
        <taxon>Rhabditina</taxon>
        <taxon>Rhabditomorpha</taxon>
        <taxon>Rhabditoidea</taxon>
        <taxon>Rhabditidae</taxon>
        <taxon>Peloderinae</taxon>
        <taxon>Caenorhabditis</taxon>
    </lineage>
</organism>
<dbReference type="AlphaFoldDB" id="A0A2G5UAT6"/>
<name>A0A2G5UAT6_9PELO</name>
<dbReference type="PANTHER" id="PTHR21503">
    <property type="entry name" value="F-BOX-CONTAINING HYPOTHETICAL PROTEIN C.ELEGANS"/>
    <property type="match status" value="1"/>
</dbReference>
<reference evidence="3" key="1">
    <citation type="submission" date="2017-10" db="EMBL/GenBank/DDBJ databases">
        <title>Rapid genome shrinkage in a self-fertile nematode reveals novel sperm competition proteins.</title>
        <authorList>
            <person name="Yin D."/>
            <person name="Schwarz E.M."/>
            <person name="Thomas C.G."/>
            <person name="Felde R.L."/>
            <person name="Korf I.F."/>
            <person name="Cutter A.D."/>
            <person name="Schartner C.M."/>
            <person name="Ralston E.J."/>
            <person name="Meyer B.J."/>
            <person name="Haag E.S."/>
        </authorList>
    </citation>
    <scope>NUCLEOTIDE SEQUENCE [LARGE SCALE GENOMIC DNA]</scope>
    <source>
        <strain evidence="3">JU1422</strain>
    </source>
</reference>
<dbReference type="EMBL" id="PDUG01000004">
    <property type="protein sequence ID" value="PIC36655.1"/>
    <property type="molecule type" value="Genomic_DNA"/>
</dbReference>
<comment type="caution">
    <text evidence="2">The sequence shown here is derived from an EMBL/GenBank/DDBJ whole genome shotgun (WGS) entry which is preliminary data.</text>
</comment>
<dbReference type="Proteomes" id="UP000230233">
    <property type="component" value="Chromosome IV"/>
</dbReference>
<evidence type="ECO:0000313" key="2">
    <source>
        <dbReference type="EMBL" id="PIC36655.1"/>
    </source>
</evidence>
<gene>
    <name evidence="2" type="primary">Cnig_chr_IV.g15572</name>
    <name evidence="2" type="ORF">B9Z55_015572</name>
</gene>
<dbReference type="PROSITE" id="PS50181">
    <property type="entry name" value="FBOX"/>
    <property type="match status" value="1"/>
</dbReference>
<accession>A0A2G5UAT6</accession>
<keyword evidence="3" id="KW-1185">Reference proteome</keyword>